<dbReference type="PANTHER" id="PTHR31398">
    <property type="entry name" value="MEIOTIC NUCLEAR DIVISION PROTEIN 1 HOMOLOG"/>
    <property type="match status" value="1"/>
</dbReference>
<dbReference type="GO" id="GO:0005634">
    <property type="term" value="C:nucleus"/>
    <property type="evidence" value="ECO:0007669"/>
    <property type="project" value="TreeGrafter"/>
</dbReference>
<keyword evidence="2" id="KW-0812">Transmembrane</keyword>
<name>A0AAD1Y7U0_EUPCR</name>
<keyword evidence="2" id="KW-1133">Transmembrane helix</keyword>
<gene>
    <name evidence="3" type="ORF">ECRASSUSDP1_LOCUS27868</name>
</gene>
<proteinExistence type="predicted"/>
<feature type="region of interest" description="Disordered" evidence="1">
    <location>
        <begin position="587"/>
        <end position="611"/>
    </location>
</feature>
<reference evidence="3" key="1">
    <citation type="submission" date="2023-07" db="EMBL/GenBank/DDBJ databases">
        <authorList>
            <consortium name="AG Swart"/>
            <person name="Singh M."/>
            <person name="Singh A."/>
            <person name="Seah K."/>
            <person name="Emmerich C."/>
        </authorList>
    </citation>
    <scope>NUCLEOTIDE SEQUENCE</scope>
    <source>
        <strain evidence="3">DP1</strain>
    </source>
</reference>
<sequence>MFKTMGMKLQSFTRSIDIYGAGITLNYKGHYRFKTTFGGIVGILVAITLIGYTTSLILNMFKRNEVLFNDSSVLRDPSTDTTEHFPAQEGFAIAIGMRDSEHSFLDEHYLKMFNLEVFQRTTVKLSNGDTNITNEKLEVTRCEDNFPYQNKTILKNFKIDKYVCVKPTNYVISGNWYTDVLKNLRITIEKCTTSIRDDCAEEDTINSELTDYWFDIIMIDSYFNRKSFSNPIKSYLTQKYFYTLEDGMYSNTDIFLRENILNMKDDYTLLEGAKDGKFYSVAGEKTSRYKWSYHHLGRVNLYLDAETVTYERQVFTVADLLGNIGGIFSLLQSLAGIIVGMYADRVFKHSIISKLYTFDMDEVDSKSDLREPDLPCDSQKKINLKDNIYNGSYRQEFELEEDKKHDSEEDEGGEPQTPVIHKDKQCGINEEEAHSLLNTMKGKRRYGYTPLDSLYSLFCIFKKKTWCRRRYKNSQIYQKGLNRYYQDLDAANIVQNLHNLNLLMGIIFNDRQRVLSKFSSERSINNEDGYMQNSMDMILQYKCTSFEAKKEQYHEAVQDFINNLKASELSEYDKRLINQIEPGLMPIDESSSVSKVHTSKKSSDSPSPVGKNVAMVETLERINSPDHHCISPNGIKLELKDNNPESKSKSELLDDEDKISSELEDIGIKNNTQGDILDRCKKVTKGSKLKVRGSKK</sequence>
<feature type="transmembrane region" description="Helical" evidence="2">
    <location>
        <begin position="37"/>
        <end position="61"/>
    </location>
</feature>
<accession>A0AAD1Y7U0</accession>
<organism evidence="3 4">
    <name type="scientific">Euplotes crassus</name>
    <dbReference type="NCBI Taxonomy" id="5936"/>
    <lineage>
        <taxon>Eukaryota</taxon>
        <taxon>Sar</taxon>
        <taxon>Alveolata</taxon>
        <taxon>Ciliophora</taxon>
        <taxon>Intramacronucleata</taxon>
        <taxon>Spirotrichea</taxon>
        <taxon>Hypotrichia</taxon>
        <taxon>Euplotida</taxon>
        <taxon>Euplotidae</taxon>
        <taxon>Moneuplotes</taxon>
    </lineage>
</organism>
<evidence type="ECO:0000313" key="4">
    <source>
        <dbReference type="Proteomes" id="UP001295684"/>
    </source>
</evidence>
<evidence type="ECO:0000256" key="1">
    <source>
        <dbReference type="SAM" id="MobiDB-lite"/>
    </source>
</evidence>
<dbReference type="EMBL" id="CAMPGE010028748">
    <property type="protein sequence ID" value="CAI2386259.1"/>
    <property type="molecule type" value="Genomic_DNA"/>
</dbReference>
<feature type="region of interest" description="Disordered" evidence="1">
    <location>
        <begin position="624"/>
        <end position="656"/>
    </location>
</feature>
<feature type="compositionally biased region" description="Basic and acidic residues" evidence="1">
    <location>
        <begin position="637"/>
        <end position="652"/>
    </location>
</feature>
<evidence type="ECO:0000256" key="2">
    <source>
        <dbReference type="SAM" id="Phobius"/>
    </source>
</evidence>
<keyword evidence="2" id="KW-0472">Membrane</keyword>
<keyword evidence="4" id="KW-1185">Reference proteome</keyword>
<dbReference type="GO" id="GO:0007131">
    <property type="term" value="P:reciprocal meiotic recombination"/>
    <property type="evidence" value="ECO:0007669"/>
    <property type="project" value="TreeGrafter"/>
</dbReference>
<feature type="region of interest" description="Disordered" evidence="1">
    <location>
        <begin position="399"/>
        <end position="424"/>
    </location>
</feature>
<comment type="caution">
    <text evidence="3">The sequence shown here is derived from an EMBL/GenBank/DDBJ whole genome shotgun (WGS) entry which is preliminary data.</text>
</comment>
<dbReference type="AlphaFoldDB" id="A0AAD1Y7U0"/>
<protein>
    <submittedName>
        <fullName evidence="3">Uncharacterized protein</fullName>
    </submittedName>
</protein>
<dbReference type="Proteomes" id="UP001295684">
    <property type="component" value="Unassembled WGS sequence"/>
</dbReference>
<evidence type="ECO:0000313" key="3">
    <source>
        <dbReference type="EMBL" id="CAI2386259.1"/>
    </source>
</evidence>
<dbReference type="PANTHER" id="PTHR31398:SF0">
    <property type="entry name" value="MEIOTIC NUCLEAR DIVISION PROTEIN 1 HOMOLOG"/>
    <property type="match status" value="1"/>
</dbReference>